<keyword evidence="1" id="KW-0472">Membrane</keyword>
<dbReference type="OrthoDB" id="9812349at2"/>
<dbReference type="GO" id="GO:0005886">
    <property type="term" value="C:plasma membrane"/>
    <property type="evidence" value="ECO:0007669"/>
    <property type="project" value="TreeGrafter"/>
</dbReference>
<dbReference type="PANTHER" id="PTHR34980:SF2">
    <property type="entry name" value="INNER MEMBRANE PROTEIN YHAH-RELATED"/>
    <property type="match status" value="1"/>
</dbReference>
<feature type="transmembrane region" description="Helical" evidence="1">
    <location>
        <begin position="69"/>
        <end position="90"/>
    </location>
</feature>
<name>A0A1I1ZE19_9RHOB</name>
<dbReference type="PANTHER" id="PTHR34980">
    <property type="entry name" value="INNER MEMBRANE PROTEIN-RELATED-RELATED"/>
    <property type="match status" value="1"/>
</dbReference>
<protein>
    <recommendedName>
        <fullName evidence="4">DUF805 domain-containing protein</fullName>
    </recommendedName>
</protein>
<reference evidence="2 3" key="1">
    <citation type="submission" date="2016-10" db="EMBL/GenBank/DDBJ databases">
        <authorList>
            <person name="Varghese N."/>
            <person name="Submissions S."/>
        </authorList>
    </citation>
    <scope>NUCLEOTIDE SEQUENCE [LARGE SCALE GENOMIC DNA]</scope>
    <source>
        <strain evidence="3">YIM D21,KCTC 23444,ACCC 10710</strain>
    </source>
</reference>
<dbReference type="EMBL" id="FOMS01000008">
    <property type="protein sequence ID" value="SFE29976.1"/>
    <property type="molecule type" value="Genomic_DNA"/>
</dbReference>
<proteinExistence type="predicted"/>
<dbReference type="RefSeq" id="WP_149756462.1">
    <property type="nucleotide sequence ID" value="NZ_FOMS01000008.1"/>
</dbReference>
<accession>A0A1I1ZE19</accession>
<evidence type="ECO:0000313" key="2">
    <source>
        <dbReference type="EMBL" id="SFE29976.1"/>
    </source>
</evidence>
<feature type="transmembrane region" description="Helical" evidence="1">
    <location>
        <begin position="102"/>
        <end position="124"/>
    </location>
</feature>
<dbReference type="Proteomes" id="UP000325289">
    <property type="component" value="Unassembled WGS sequence"/>
</dbReference>
<dbReference type="InterPro" id="IPR008523">
    <property type="entry name" value="DUF805"/>
</dbReference>
<dbReference type="AlphaFoldDB" id="A0A1I1ZE19"/>
<feature type="transmembrane region" description="Helical" evidence="1">
    <location>
        <begin position="26"/>
        <end position="49"/>
    </location>
</feature>
<keyword evidence="1" id="KW-0812">Transmembrane</keyword>
<organism evidence="2 3">
    <name type="scientific">Roseivivax sediminis</name>
    <dbReference type="NCBI Taxonomy" id="936889"/>
    <lineage>
        <taxon>Bacteria</taxon>
        <taxon>Pseudomonadati</taxon>
        <taxon>Pseudomonadota</taxon>
        <taxon>Alphaproteobacteria</taxon>
        <taxon>Rhodobacterales</taxon>
        <taxon>Roseobacteraceae</taxon>
        <taxon>Roseivivax</taxon>
    </lineage>
</organism>
<feature type="transmembrane region" description="Helical" evidence="1">
    <location>
        <begin position="130"/>
        <end position="155"/>
    </location>
</feature>
<dbReference type="Pfam" id="PF05656">
    <property type="entry name" value="DUF805"/>
    <property type="match status" value="1"/>
</dbReference>
<keyword evidence="1" id="KW-1133">Transmembrane helix</keyword>
<evidence type="ECO:0000256" key="1">
    <source>
        <dbReference type="SAM" id="Phobius"/>
    </source>
</evidence>
<evidence type="ECO:0008006" key="4">
    <source>
        <dbReference type="Google" id="ProtNLM"/>
    </source>
</evidence>
<gene>
    <name evidence="2" type="ORF">SAMN04515678_108108</name>
</gene>
<evidence type="ECO:0000313" key="3">
    <source>
        <dbReference type="Proteomes" id="UP000325289"/>
    </source>
</evidence>
<keyword evidence="3" id="KW-1185">Reference proteome</keyword>
<sequence length="175" mass="18741">MTPKTAITRALSNYATFSGRAVRAEYWWFALFFLVGGLLLGVVDATLFGTNVATTRTGDGAASLVLRGASGPISTIFSLALIVPFLAVGWRRMHDTGRRGLYLLYPFIVMIGLTAFLDLAGPALERASTGIVFTALAGIGLFALALSPLVVFYWLSRPSEPRENQWGPVPAEAAS</sequence>